<dbReference type="PANTHER" id="PTHR21016:SF25">
    <property type="entry name" value="TM2 DOMAIN-CONTAINING PROTEIN DDB_G0277895-RELATED"/>
    <property type="match status" value="1"/>
</dbReference>
<dbReference type="Pfam" id="PF05154">
    <property type="entry name" value="TM2"/>
    <property type="match status" value="1"/>
</dbReference>
<evidence type="ECO:0000259" key="6">
    <source>
        <dbReference type="Pfam" id="PF05154"/>
    </source>
</evidence>
<dbReference type="PANTHER" id="PTHR21016">
    <property type="entry name" value="BETA-AMYLOID BINDING PROTEIN-RELATED"/>
    <property type="match status" value="1"/>
</dbReference>
<evidence type="ECO:0000256" key="3">
    <source>
        <dbReference type="ARBA" id="ARBA00022989"/>
    </source>
</evidence>
<reference evidence="7 8" key="1">
    <citation type="submission" date="2019-07" db="EMBL/GenBank/DDBJ databases">
        <title>Complete Genome Sequence of Leptotrichia hongkongensis Strain JMUB5056.</title>
        <authorList>
            <person name="Watanabe S."/>
            <person name="Cui L."/>
        </authorList>
    </citation>
    <scope>NUCLEOTIDE SEQUENCE [LARGE SCALE GENOMIC DNA]</scope>
    <source>
        <strain evidence="7 8">JMUB5056</strain>
    </source>
</reference>
<dbReference type="AlphaFoldDB" id="A0A510L679"/>
<evidence type="ECO:0000313" key="7">
    <source>
        <dbReference type="EMBL" id="BBM58929.1"/>
    </source>
</evidence>
<dbReference type="EMBL" id="AP019846">
    <property type="protein sequence ID" value="BBM58929.1"/>
    <property type="molecule type" value="Genomic_DNA"/>
</dbReference>
<name>A0A510L679_9FUSO</name>
<sequence>MNEIITTENTKVNPNLVQNYLMTNAKNLPEVSIEEIRTKLSNLTQEEFNRVQVVPIKDSLIMFILSFCFGNYGVDRFMLGQVGLGVLKLLTVGGCGIWWLIDLFLIMEETKKTNYEKIMSAMPYQNI</sequence>
<dbReference type="OrthoDB" id="8215804at2"/>
<evidence type="ECO:0000256" key="5">
    <source>
        <dbReference type="SAM" id="Phobius"/>
    </source>
</evidence>
<keyword evidence="3 5" id="KW-1133">Transmembrane helix</keyword>
<organism evidence="7 8">
    <name type="scientific">Leptotrichia hongkongensis</name>
    <dbReference type="NCBI Taxonomy" id="554406"/>
    <lineage>
        <taxon>Bacteria</taxon>
        <taxon>Fusobacteriati</taxon>
        <taxon>Fusobacteriota</taxon>
        <taxon>Fusobacteriia</taxon>
        <taxon>Fusobacteriales</taxon>
        <taxon>Leptotrichiaceae</taxon>
        <taxon>Leptotrichia</taxon>
    </lineage>
</organism>
<evidence type="ECO:0000256" key="1">
    <source>
        <dbReference type="ARBA" id="ARBA00004141"/>
    </source>
</evidence>
<evidence type="ECO:0000256" key="2">
    <source>
        <dbReference type="ARBA" id="ARBA00022692"/>
    </source>
</evidence>
<accession>A0A510L679</accession>
<dbReference type="KEGG" id="lhg:JMUB5056_0512"/>
<protein>
    <recommendedName>
        <fullName evidence="6">TM2 domain-containing protein</fullName>
    </recommendedName>
</protein>
<dbReference type="GO" id="GO:0016020">
    <property type="term" value="C:membrane"/>
    <property type="evidence" value="ECO:0007669"/>
    <property type="project" value="UniProtKB-SubCell"/>
</dbReference>
<dbReference type="InterPro" id="IPR050932">
    <property type="entry name" value="TM2D1-3-like"/>
</dbReference>
<dbReference type="RefSeq" id="WP_147005050.1">
    <property type="nucleotide sequence ID" value="NZ_AP019846.1"/>
</dbReference>
<keyword evidence="2 5" id="KW-0812">Transmembrane</keyword>
<comment type="subcellular location">
    <subcellularLocation>
        <location evidence="1">Membrane</location>
        <topology evidence="1">Multi-pass membrane protein</topology>
    </subcellularLocation>
</comment>
<evidence type="ECO:0000313" key="8">
    <source>
        <dbReference type="Proteomes" id="UP000321561"/>
    </source>
</evidence>
<feature type="domain" description="TM2" evidence="6">
    <location>
        <begin position="57"/>
        <end position="104"/>
    </location>
</feature>
<dbReference type="Proteomes" id="UP000321561">
    <property type="component" value="Chromosome"/>
</dbReference>
<evidence type="ECO:0000256" key="4">
    <source>
        <dbReference type="ARBA" id="ARBA00023136"/>
    </source>
</evidence>
<feature type="transmembrane region" description="Helical" evidence="5">
    <location>
        <begin position="85"/>
        <end position="107"/>
    </location>
</feature>
<proteinExistence type="predicted"/>
<dbReference type="InterPro" id="IPR007829">
    <property type="entry name" value="TM2"/>
</dbReference>
<gene>
    <name evidence="7" type="ORF">JMUB5056_0512</name>
</gene>
<keyword evidence="4 5" id="KW-0472">Membrane</keyword>